<organism evidence="4 5">
    <name type="scientific">Dipteronia dyeriana</name>
    <dbReference type="NCBI Taxonomy" id="168575"/>
    <lineage>
        <taxon>Eukaryota</taxon>
        <taxon>Viridiplantae</taxon>
        <taxon>Streptophyta</taxon>
        <taxon>Embryophyta</taxon>
        <taxon>Tracheophyta</taxon>
        <taxon>Spermatophyta</taxon>
        <taxon>Magnoliopsida</taxon>
        <taxon>eudicotyledons</taxon>
        <taxon>Gunneridae</taxon>
        <taxon>Pentapetalae</taxon>
        <taxon>rosids</taxon>
        <taxon>malvids</taxon>
        <taxon>Sapindales</taxon>
        <taxon>Sapindaceae</taxon>
        <taxon>Hippocastanoideae</taxon>
        <taxon>Acereae</taxon>
        <taxon>Dipteronia</taxon>
    </lineage>
</organism>
<dbReference type="SUPFAM" id="SSF50891">
    <property type="entry name" value="Cyclophilin-like"/>
    <property type="match status" value="1"/>
</dbReference>
<evidence type="ECO:0000256" key="2">
    <source>
        <dbReference type="SAM" id="MobiDB-lite"/>
    </source>
</evidence>
<evidence type="ECO:0000313" key="5">
    <source>
        <dbReference type="Proteomes" id="UP001280121"/>
    </source>
</evidence>
<name>A0AAD9U250_9ROSI</name>
<evidence type="ECO:0000313" key="4">
    <source>
        <dbReference type="EMBL" id="KAK2645970.1"/>
    </source>
</evidence>
<dbReference type="PANTHER" id="PTHR11071">
    <property type="entry name" value="PEPTIDYL-PROLYL CIS-TRANS ISOMERASE"/>
    <property type="match status" value="1"/>
</dbReference>
<feature type="compositionally biased region" description="Basic and acidic residues" evidence="2">
    <location>
        <begin position="1"/>
        <end position="18"/>
    </location>
</feature>
<dbReference type="AlphaFoldDB" id="A0AAD9U250"/>
<dbReference type="GO" id="GO:0003755">
    <property type="term" value="F:peptidyl-prolyl cis-trans isomerase activity"/>
    <property type="evidence" value="ECO:0007669"/>
    <property type="project" value="InterPro"/>
</dbReference>
<feature type="region of interest" description="Disordered" evidence="2">
    <location>
        <begin position="1"/>
        <end position="55"/>
    </location>
</feature>
<comment type="similarity">
    <text evidence="1">Belongs to the cyclophilin-type PPIase family.</text>
</comment>
<dbReference type="GO" id="GO:0005737">
    <property type="term" value="C:cytoplasm"/>
    <property type="evidence" value="ECO:0007669"/>
    <property type="project" value="TreeGrafter"/>
</dbReference>
<feature type="domain" description="PPIase cyclophilin-type" evidence="3">
    <location>
        <begin position="217"/>
        <end position="325"/>
    </location>
</feature>
<dbReference type="PROSITE" id="PS50072">
    <property type="entry name" value="CSA_PPIASE_2"/>
    <property type="match status" value="1"/>
</dbReference>
<reference evidence="4" key="1">
    <citation type="journal article" date="2023" name="Plant J.">
        <title>Genome sequences and population genomics provide insights into the demographic history, inbreeding, and mutation load of two 'living fossil' tree species of Dipteronia.</title>
        <authorList>
            <person name="Feng Y."/>
            <person name="Comes H.P."/>
            <person name="Chen J."/>
            <person name="Zhu S."/>
            <person name="Lu R."/>
            <person name="Zhang X."/>
            <person name="Li P."/>
            <person name="Qiu J."/>
            <person name="Olsen K.M."/>
            <person name="Qiu Y."/>
        </authorList>
    </citation>
    <scope>NUCLEOTIDE SEQUENCE</scope>
    <source>
        <strain evidence="4">KIB01</strain>
    </source>
</reference>
<comment type="caution">
    <text evidence="4">The sequence shown here is derived from an EMBL/GenBank/DDBJ whole genome shotgun (WGS) entry which is preliminary data.</text>
</comment>
<evidence type="ECO:0000256" key="1">
    <source>
        <dbReference type="ARBA" id="ARBA00007365"/>
    </source>
</evidence>
<dbReference type="InterPro" id="IPR002130">
    <property type="entry name" value="Cyclophilin-type_PPIase_dom"/>
</dbReference>
<dbReference type="Gene3D" id="2.40.100.10">
    <property type="entry name" value="Cyclophilin-like"/>
    <property type="match status" value="1"/>
</dbReference>
<protein>
    <recommendedName>
        <fullName evidence="3">PPIase cyclophilin-type domain-containing protein</fullName>
    </recommendedName>
</protein>
<accession>A0AAD9U250</accession>
<gene>
    <name evidence="4" type="ORF">Ddye_021165</name>
</gene>
<dbReference type="GO" id="GO:0016018">
    <property type="term" value="F:cyclosporin A binding"/>
    <property type="evidence" value="ECO:0007669"/>
    <property type="project" value="TreeGrafter"/>
</dbReference>
<dbReference type="GO" id="GO:0006457">
    <property type="term" value="P:protein folding"/>
    <property type="evidence" value="ECO:0007669"/>
    <property type="project" value="TreeGrafter"/>
</dbReference>
<dbReference type="PANTHER" id="PTHR11071:SF561">
    <property type="entry name" value="PEPTIDYL-PROLYL CIS-TRANS ISOMERASE D-RELATED"/>
    <property type="match status" value="1"/>
</dbReference>
<dbReference type="InterPro" id="IPR029000">
    <property type="entry name" value="Cyclophilin-like_dom_sf"/>
</dbReference>
<dbReference type="Proteomes" id="UP001280121">
    <property type="component" value="Unassembled WGS sequence"/>
</dbReference>
<keyword evidence="5" id="KW-1185">Reference proteome</keyword>
<dbReference type="EMBL" id="JANJYI010000006">
    <property type="protein sequence ID" value="KAK2645970.1"/>
    <property type="molecule type" value="Genomic_DNA"/>
</dbReference>
<proteinExistence type="inferred from homology"/>
<sequence>MKVEDLSSGKKASEKMMKLGELVNESDEEDHGDAMEKGAASQMRSKSRNSDQPSSRKWLFHRRDYKIHKTSVPLPYNIPDIYLAIVEFQNPPMREKFKVESEKEKVISEASLEKVVGSSVVSKKFDDDTSALEKVKPFSKNVIDNIPVLQPIIVDEYHSPAMNVVLPNPIVGVIFMDAPDPNVCNKNNDKKRGRKRSSYLDVLWKRRSQGKVGYCHDIGLIPTEFFNCDGAVPTPITAETFRALCTEENRISTVGKPLHYKGSTLHRVVPGYMVYGGYITNKNGTIGESIYGSSFANESFVKKHTSPGQWPKLAQEATGSGSSFIPVRLSGSIANKSSLVRWSKDLTS</sequence>
<dbReference type="Pfam" id="PF00160">
    <property type="entry name" value="Pro_isomerase"/>
    <property type="match status" value="1"/>
</dbReference>
<evidence type="ECO:0000259" key="3">
    <source>
        <dbReference type="PROSITE" id="PS50072"/>
    </source>
</evidence>